<dbReference type="Proteomes" id="UP000023152">
    <property type="component" value="Unassembled WGS sequence"/>
</dbReference>
<feature type="compositionally biased region" description="Polar residues" evidence="1">
    <location>
        <begin position="69"/>
        <end position="78"/>
    </location>
</feature>
<dbReference type="EMBL" id="ASPP01004528">
    <property type="protein sequence ID" value="ETO32027.1"/>
    <property type="molecule type" value="Genomic_DNA"/>
</dbReference>
<gene>
    <name evidence="3" type="ORF">RFI_05089</name>
</gene>
<feature type="region of interest" description="Disordered" evidence="1">
    <location>
        <begin position="51"/>
        <end position="160"/>
    </location>
</feature>
<keyword evidence="2" id="KW-0812">Transmembrane</keyword>
<feature type="compositionally biased region" description="Acidic residues" evidence="1">
    <location>
        <begin position="242"/>
        <end position="259"/>
    </location>
</feature>
<accession>X6P385</accession>
<evidence type="ECO:0000313" key="4">
    <source>
        <dbReference type="Proteomes" id="UP000023152"/>
    </source>
</evidence>
<feature type="compositionally biased region" description="Polar residues" evidence="1">
    <location>
        <begin position="88"/>
        <end position="104"/>
    </location>
</feature>
<evidence type="ECO:0000256" key="2">
    <source>
        <dbReference type="SAM" id="Phobius"/>
    </source>
</evidence>
<evidence type="ECO:0000256" key="1">
    <source>
        <dbReference type="SAM" id="MobiDB-lite"/>
    </source>
</evidence>
<feature type="region of interest" description="Disordered" evidence="1">
    <location>
        <begin position="234"/>
        <end position="264"/>
    </location>
</feature>
<dbReference type="AlphaFoldDB" id="X6P385"/>
<keyword evidence="4" id="KW-1185">Reference proteome</keyword>
<organism evidence="3 4">
    <name type="scientific">Reticulomyxa filosa</name>
    <dbReference type="NCBI Taxonomy" id="46433"/>
    <lineage>
        <taxon>Eukaryota</taxon>
        <taxon>Sar</taxon>
        <taxon>Rhizaria</taxon>
        <taxon>Retaria</taxon>
        <taxon>Foraminifera</taxon>
        <taxon>Monothalamids</taxon>
        <taxon>Reticulomyxidae</taxon>
        <taxon>Reticulomyxa</taxon>
    </lineage>
</organism>
<sequence length="372" mass="42710">MLIFFYWCNKKKQKTKNKKYYFCFKKRIYNIKKKIMGGCCSTDTGDISFSNMQRKPLPDLPLHPKMRSQDSYVPTTTKPLHDKEMQELRSSSVNRIHQQSNLRTSKLDNSKSAPSSPVGKKKKKHAMMKRAGDDDSDIEDLYGPSKEETIDNNNENSNNNLQNLEFSQTREMTPGAETHLSLINVHADTEEEQGHGQSGANAGAIESDTIKHDGNIELVLADVYETPEGVLPTGGNVANAGDDQDDVITDESSLDEDREQGDTVPGFMGHKKQLMRDLHTVDNNKRLSLHDKQVQKNLLRQKSMWKWSQDQINENEEDMRQELWALQTLGIYVYIYIYMYIYAYVYMCIMLCHEKINKVPIQITRPIVAPHI</sequence>
<feature type="transmembrane region" description="Helical" evidence="2">
    <location>
        <begin position="331"/>
        <end position="352"/>
    </location>
</feature>
<keyword evidence="2" id="KW-0472">Membrane</keyword>
<comment type="caution">
    <text evidence="3">The sequence shown here is derived from an EMBL/GenBank/DDBJ whole genome shotgun (WGS) entry which is preliminary data.</text>
</comment>
<evidence type="ECO:0000313" key="3">
    <source>
        <dbReference type="EMBL" id="ETO32027.1"/>
    </source>
</evidence>
<name>X6P385_RETFI</name>
<reference evidence="3 4" key="1">
    <citation type="journal article" date="2013" name="Curr. Biol.">
        <title>The Genome of the Foraminiferan Reticulomyxa filosa.</title>
        <authorList>
            <person name="Glockner G."/>
            <person name="Hulsmann N."/>
            <person name="Schleicher M."/>
            <person name="Noegel A.A."/>
            <person name="Eichinger L."/>
            <person name="Gallinger C."/>
            <person name="Pawlowski J."/>
            <person name="Sierra R."/>
            <person name="Euteneuer U."/>
            <person name="Pillet L."/>
            <person name="Moustafa A."/>
            <person name="Platzer M."/>
            <person name="Groth M."/>
            <person name="Szafranski K."/>
            <person name="Schliwa M."/>
        </authorList>
    </citation>
    <scope>NUCLEOTIDE SEQUENCE [LARGE SCALE GENOMIC DNA]</scope>
</reference>
<proteinExistence type="predicted"/>
<keyword evidence="2" id="KW-1133">Transmembrane helix</keyword>
<feature type="compositionally biased region" description="Basic residues" evidence="1">
    <location>
        <begin position="119"/>
        <end position="128"/>
    </location>
</feature>
<protein>
    <submittedName>
        <fullName evidence="3">Uncharacterized protein</fullName>
    </submittedName>
</protein>